<dbReference type="RefSeq" id="WP_070986445.1">
    <property type="nucleotide sequence ID" value="NZ_MKJU01000028.1"/>
</dbReference>
<evidence type="ECO:0000259" key="2">
    <source>
        <dbReference type="SMART" id="SM00867"/>
    </source>
</evidence>
<gene>
    <name evidence="3" type="ORF">BET10_17040</name>
</gene>
<dbReference type="InterPro" id="IPR027016">
    <property type="entry name" value="UCP029811"/>
</dbReference>
<name>A0A1S1MRR2_9GAMM</name>
<evidence type="ECO:0000313" key="4">
    <source>
        <dbReference type="Proteomes" id="UP000179786"/>
    </source>
</evidence>
<dbReference type="SUPFAM" id="SSF101874">
    <property type="entry name" value="YceI-like"/>
    <property type="match status" value="1"/>
</dbReference>
<dbReference type="AlphaFoldDB" id="A0A1S1MRR2"/>
<reference evidence="3 4" key="1">
    <citation type="submission" date="2016-09" db="EMBL/GenBank/DDBJ databases">
        <title>Pseudoalteromonas amylolytica sp. nov., isolated from the surface seawater.</title>
        <authorList>
            <person name="Wu Y.-H."/>
            <person name="Cheng H."/>
            <person name="Jin X.-B."/>
            <person name="Wang C.-S."/>
            <person name="Xu X.-W."/>
        </authorList>
    </citation>
    <scope>NUCLEOTIDE SEQUENCE [LARGE SCALE GENOMIC DNA]</scope>
    <source>
        <strain evidence="3 4">JW1</strain>
    </source>
</reference>
<evidence type="ECO:0000256" key="1">
    <source>
        <dbReference type="SAM" id="SignalP"/>
    </source>
</evidence>
<dbReference type="Proteomes" id="UP000179786">
    <property type="component" value="Unassembled WGS sequence"/>
</dbReference>
<dbReference type="InterPro" id="IPR036761">
    <property type="entry name" value="TTHA0802/YceI-like_sf"/>
</dbReference>
<dbReference type="SMART" id="SM00867">
    <property type="entry name" value="YceI"/>
    <property type="match status" value="1"/>
</dbReference>
<dbReference type="Gene3D" id="2.40.128.110">
    <property type="entry name" value="Lipid/polyisoprenoid-binding, YceI-like"/>
    <property type="match status" value="1"/>
</dbReference>
<evidence type="ECO:0000313" key="3">
    <source>
        <dbReference type="EMBL" id="OHU89820.1"/>
    </source>
</evidence>
<proteinExistence type="predicted"/>
<dbReference type="EMBL" id="MKJU01000028">
    <property type="protein sequence ID" value="OHU89820.1"/>
    <property type="molecule type" value="Genomic_DNA"/>
</dbReference>
<dbReference type="OrthoDB" id="9793816at2"/>
<sequence>MLKSVLLCASLLSTQVFAAWQLDNSQSDLSITSIKKSAIAENHYFKELEGTLSDDGELEFSIDLKTIESMIPIRNQRMQEMLFNVSSFPKANITADLSKFYKTLNNGIQVIKSVPVELSLHGQQQTLTLDLVVNKNNQQLHVTPQRAVLIKASDFNMVAGIEALRKVAGLDSIATTVPVTFSLVFNEQAK</sequence>
<comment type="caution">
    <text evidence="3">The sequence shown here is derived from an EMBL/GenBank/DDBJ whole genome shotgun (WGS) entry which is preliminary data.</text>
</comment>
<keyword evidence="4" id="KW-1185">Reference proteome</keyword>
<dbReference type="PIRSF" id="PIRSF029811">
    <property type="entry name" value="UCP029811"/>
    <property type="match status" value="1"/>
</dbReference>
<feature type="chain" id="PRO_5010362719" description="Lipid/polyisoprenoid-binding YceI-like domain-containing protein" evidence="1">
    <location>
        <begin position="19"/>
        <end position="190"/>
    </location>
</feature>
<feature type="signal peptide" evidence="1">
    <location>
        <begin position="1"/>
        <end position="18"/>
    </location>
</feature>
<dbReference type="InterPro" id="IPR007372">
    <property type="entry name" value="Lipid/polyisoprenoid-bd_YceI"/>
</dbReference>
<dbReference type="Pfam" id="PF04264">
    <property type="entry name" value="YceI"/>
    <property type="match status" value="1"/>
</dbReference>
<keyword evidence="1" id="KW-0732">Signal</keyword>
<accession>A0A1S1MRR2</accession>
<organism evidence="3 4">
    <name type="scientific">Pseudoalteromonas amylolytica</name>
    <dbReference type="NCBI Taxonomy" id="1859457"/>
    <lineage>
        <taxon>Bacteria</taxon>
        <taxon>Pseudomonadati</taxon>
        <taxon>Pseudomonadota</taxon>
        <taxon>Gammaproteobacteria</taxon>
        <taxon>Alteromonadales</taxon>
        <taxon>Pseudoalteromonadaceae</taxon>
        <taxon>Pseudoalteromonas</taxon>
    </lineage>
</organism>
<protein>
    <recommendedName>
        <fullName evidence="2">Lipid/polyisoprenoid-binding YceI-like domain-containing protein</fullName>
    </recommendedName>
</protein>
<feature type="domain" description="Lipid/polyisoprenoid-binding YceI-like" evidence="2">
    <location>
        <begin position="19"/>
        <end position="186"/>
    </location>
</feature>